<dbReference type="GeneID" id="43666486"/>
<keyword evidence="1" id="KW-1133">Transmembrane helix</keyword>
<gene>
    <name evidence="2" type="ORF">BDV37DRAFT_246814</name>
</gene>
<name>A0A5N7DEV9_9EURO</name>
<accession>A0A5N7DEV9</accession>
<reference evidence="2 3" key="1">
    <citation type="submission" date="2019-04" db="EMBL/GenBank/DDBJ databases">
        <authorList>
            <consortium name="DOE Joint Genome Institute"/>
            <person name="Mondo S."/>
            <person name="Kjaerbolling I."/>
            <person name="Vesth T."/>
            <person name="Frisvad J.C."/>
            <person name="Nybo J.L."/>
            <person name="Theobald S."/>
            <person name="Kildgaard S."/>
            <person name="Isbrandt T."/>
            <person name="Kuo A."/>
            <person name="Sato A."/>
            <person name="Lyhne E.K."/>
            <person name="Kogle M.E."/>
            <person name="Wiebenga A."/>
            <person name="Kun R.S."/>
            <person name="Lubbers R.J."/>
            <person name="Makela M.R."/>
            <person name="Barry K."/>
            <person name="Chovatia M."/>
            <person name="Clum A."/>
            <person name="Daum C."/>
            <person name="Haridas S."/>
            <person name="He G."/>
            <person name="LaButti K."/>
            <person name="Lipzen A."/>
            <person name="Riley R."/>
            <person name="Salamov A."/>
            <person name="Simmons B.A."/>
            <person name="Magnuson J.K."/>
            <person name="Henrissat B."/>
            <person name="Mortensen U.H."/>
            <person name="Larsen T.O."/>
            <person name="Devries R.P."/>
            <person name="Grigoriev I.V."/>
            <person name="Machida M."/>
            <person name="Baker S.E."/>
            <person name="Andersen M.R."/>
            <person name="Cantor M.N."/>
            <person name="Hua S.X."/>
        </authorList>
    </citation>
    <scope>NUCLEOTIDE SEQUENCE [LARGE SCALE GENOMIC DNA]</scope>
    <source>
        <strain evidence="2 3">CBS 119388</strain>
    </source>
</reference>
<sequence>MVWCLLSSWNCQCWMIITYVVVLRSFGGLVIGGLGFFRMLCILTYGIYILIRGLLLSRTRCMGVFCLGGFG</sequence>
<organism evidence="2 3">
    <name type="scientific">Aspergillus pseudonomiae</name>
    <dbReference type="NCBI Taxonomy" id="1506151"/>
    <lineage>
        <taxon>Eukaryota</taxon>
        <taxon>Fungi</taxon>
        <taxon>Dikarya</taxon>
        <taxon>Ascomycota</taxon>
        <taxon>Pezizomycotina</taxon>
        <taxon>Eurotiomycetes</taxon>
        <taxon>Eurotiomycetidae</taxon>
        <taxon>Eurotiales</taxon>
        <taxon>Aspergillaceae</taxon>
        <taxon>Aspergillus</taxon>
        <taxon>Aspergillus subgen. Circumdati</taxon>
    </lineage>
</organism>
<feature type="transmembrane region" description="Helical" evidence="1">
    <location>
        <begin position="29"/>
        <end position="51"/>
    </location>
</feature>
<evidence type="ECO:0000313" key="3">
    <source>
        <dbReference type="Proteomes" id="UP000325579"/>
    </source>
</evidence>
<proteinExistence type="predicted"/>
<dbReference type="RefSeq" id="XP_031942044.1">
    <property type="nucleotide sequence ID" value="XM_032081795.1"/>
</dbReference>
<dbReference type="AlphaFoldDB" id="A0A5N7DEV9"/>
<dbReference type="Proteomes" id="UP000325579">
    <property type="component" value="Unassembled WGS sequence"/>
</dbReference>
<dbReference type="EMBL" id="ML736765">
    <property type="protein sequence ID" value="KAE8404725.1"/>
    <property type="molecule type" value="Genomic_DNA"/>
</dbReference>
<evidence type="ECO:0000313" key="2">
    <source>
        <dbReference type="EMBL" id="KAE8404725.1"/>
    </source>
</evidence>
<protein>
    <submittedName>
        <fullName evidence="2">Uncharacterized protein</fullName>
    </submittedName>
</protein>
<keyword evidence="1" id="KW-0472">Membrane</keyword>
<keyword evidence="1" id="KW-0812">Transmembrane</keyword>
<evidence type="ECO:0000256" key="1">
    <source>
        <dbReference type="SAM" id="Phobius"/>
    </source>
</evidence>
<keyword evidence="3" id="KW-1185">Reference proteome</keyword>